<accession>M3QQG3</accession>
<dbReference type="GO" id="GO:0005829">
    <property type="term" value="C:cytosol"/>
    <property type="evidence" value="ECO:0007669"/>
    <property type="project" value="TreeGrafter"/>
</dbReference>
<dbReference type="AlphaFoldDB" id="M3QQG3"/>
<dbReference type="SUPFAM" id="SSF48613">
    <property type="entry name" value="Heme oxygenase-like"/>
    <property type="match status" value="1"/>
</dbReference>
<dbReference type="InterPro" id="IPR016084">
    <property type="entry name" value="Haem_Oase-like_multi-hlx"/>
</dbReference>
<protein>
    <submittedName>
        <fullName evidence="2">TENA/THI-4 family protein</fullName>
    </submittedName>
</protein>
<dbReference type="PATRIC" id="fig|1159046.3.peg.1013"/>
<sequence length="228" mass="26408">MRIELNFRSVKMQVSQYLYENARSIWGDCISHPFVQGIGHGTLGRDKFRFYIIQDYLFLLEYAKVFALGVIKAYDEAVMREFSNAIQDILNNEMSIHNHYIRELQITQKELQNARPTLANKSYTSYMLAEGFKGSIKEVAAAVLACGWSYLVIAQNLSQIPNALEHAFYGHWIKGYSSKEFQACVTWNINLLDSLTLASSKQEIEKLKEIFIATSEYEYQFWDMAYQS</sequence>
<dbReference type="Gene3D" id="1.20.910.10">
    <property type="entry name" value="Heme oxygenase-like"/>
    <property type="match status" value="1"/>
</dbReference>
<dbReference type="GO" id="GO:0050334">
    <property type="term" value="F:thiaminase activity"/>
    <property type="evidence" value="ECO:0007669"/>
    <property type="project" value="InterPro"/>
</dbReference>
<dbReference type="UniPathway" id="UPA00060"/>
<dbReference type="InterPro" id="IPR004305">
    <property type="entry name" value="Thiaminase-2/PQQC"/>
</dbReference>
<dbReference type="GO" id="GO:0006772">
    <property type="term" value="P:thiamine metabolic process"/>
    <property type="evidence" value="ECO:0007669"/>
    <property type="project" value="InterPro"/>
</dbReference>
<organism evidence="2 3">
    <name type="scientific">Helicobacter pylori GAM260BSi</name>
    <dbReference type="NCBI Taxonomy" id="1159046"/>
    <lineage>
        <taxon>Bacteria</taxon>
        <taxon>Pseudomonadati</taxon>
        <taxon>Campylobacterota</taxon>
        <taxon>Epsilonproteobacteria</taxon>
        <taxon>Campylobacterales</taxon>
        <taxon>Helicobacteraceae</taxon>
        <taxon>Helicobacter</taxon>
    </lineage>
</organism>
<proteinExistence type="predicted"/>
<gene>
    <name evidence="2" type="ORF">HMPREF1418_01078</name>
</gene>
<name>M3QQG3_HELPX</name>
<comment type="caution">
    <text evidence="2">The sequence shown here is derived from an EMBL/GenBank/DDBJ whole genome shotgun (WGS) entry which is preliminary data.</text>
</comment>
<dbReference type="InterPro" id="IPR027574">
    <property type="entry name" value="Thiaminase_II"/>
</dbReference>
<evidence type="ECO:0000313" key="2">
    <source>
        <dbReference type="EMBL" id="EMH22636.1"/>
    </source>
</evidence>
<dbReference type="Proteomes" id="UP000012023">
    <property type="component" value="Unassembled WGS sequence"/>
</dbReference>
<evidence type="ECO:0000313" key="3">
    <source>
        <dbReference type="Proteomes" id="UP000012023"/>
    </source>
</evidence>
<dbReference type="EMBL" id="APDV01000068">
    <property type="protein sequence ID" value="EMH22636.1"/>
    <property type="molecule type" value="Genomic_DNA"/>
</dbReference>
<dbReference type="HOGENOM" id="CLU_077537_3_0_7"/>
<dbReference type="Pfam" id="PF03070">
    <property type="entry name" value="TENA_THI-4"/>
    <property type="match status" value="1"/>
</dbReference>
<feature type="domain" description="Thiaminase-2/PQQC" evidence="1">
    <location>
        <begin position="20"/>
        <end position="227"/>
    </location>
</feature>
<dbReference type="GO" id="GO:0009229">
    <property type="term" value="P:thiamine diphosphate biosynthetic process"/>
    <property type="evidence" value="ECO:0007669"/>
    <property type="project" value="UniProtKB-UniPathway"/>
</dbReference>
<dbReference type="CDD" id="cd19361">
    <property type="entry name" value="TenA_C_HP1287-like"/>
    <property type="match status" value="1"/>
</dbReference>
<dbReference type="NCBIfam" id="TIGR04306">
    <property type="entry name" value="salvage_TenA"/>
    <property type="match status" value="1"/>
</dbReference>
<dbReference type="PANTHER" id="PTHR43198">
    <property type="entry name" value="BIFUNCTIONAL TH2 PROTEIN"/>
    <property type="match status" value="1"/>
</dbReference>
<reference evidence="2 3" key="1">
    <citation type="submission" date="2012-11" db="EMBL/GenBank/DDBJ databases">
        <authorList>
            <person name="Weinstock G."/>
            <person name="Sodergren E."/>
            <person name="Lobos E.A."/>
            <person name="Fulton L."/>
            <person name="Fulton R."/>
            <person name="Courtney L."/>
            <person name="Fronick C."/>
            <person name="O'Laughlin M."/>
            <person name="Godfrey J."/>
            <person name="Wilson R.M."/>
            <person name="Miner T."/>
            <person name="Farmer C."/>
            <person name="Delehaunty K."/>
            <person name="Cordes M."/>
            <person name="Minx P."/>
            <person name="Tomlinson C."/>
            <person name="Chen J."/>
            <person name="Wollam A."/>
            <person name="Pepin K.H."/>
            <person name="Bhonagiri V."/>
            <person name="Zhang X."/>
            <person name="Suruliraj S."/>
            <person name="Antonio M."/>
            <person name="Secka O."/>
            <person name="Thomas J."/>
            <person name="Warren W."/>
            <person name="Mitreva M."/>
            <person name="Mardis E.R."/>
            <person name="Wilson R.K."/>
        </authorList>
    </citation>
    <scope>NUCLEOTIDE SEQUENCE [LARGE SCALE GENOMIC DNA]</scope>
    <source>
        <strain evidence="2 3">GAM260BSi</strain>
    </source>
</reference>
<dbReference type="PANTHER" id="PTHR43198:SF2">
    <property type="entry name" value="SI:CH1073-67J19.1-RELATED"/>
    <property type="match status" value="1"/>
</dbReference>
<dbReference type="InterPro" id="IPR050967">
    <property type="entry name" value="Thiamine_Salvage_TenA"/>
</dbReference>
<evidence type="ECO:0000259" key="1">
    <source>
        <dbReference type="Pfam" id="PF03070"/>
    </source>
</evidence>